<dbReference type="AlphaFoldDB" id="A0A8H7CEH2"/>
<gene>
    <name evidence="2" type="ORF">MVEN_02409000</name>
</gene>
<keyword evidence="3" id="KW-1185">Reference proteome</keyword>
<accession>A0A8H7CEH2</accession>
<evidence type="ECO:0000313" key="3">
    <source>
        <dbReference type="Proteomes" id="UP000620124"/>
    </source>
</evidence>
<evidence type="ECO:0000256" key="1">
    <source>
        <dbReference type="SAM" id="SignalP"/>
    </source>
</evidence>
<evidence type="ECO:0000313" key="2">
    <source>
        <dbReference type="EMBL" id="KAF7333027.1"/>
    </source>
</evidence>
<organism evidence="2 3">
    <name type="scientific">Mycena venus</name>
    <dbReference type="NCBI Taxonomy" id="2733690"/>
    <lineage>
        <taxon>Eukaryota</taxon>
        <taxon>Fungi</taxon>
        <taxon>Dikarya</taxon>
        <taxon>Basidiomycota</taxon>
        <taxon>Agaricomycotina</taxon>
        <taxon>Agaricomycetes</taxon>
        <taxon>Agaricomycetidae</taxon>
        <taxon>Agaricales</taxon>
        <taxon>Marasmiineae</taxon>
        <taxon>Mycenaceae</taxon>
        <taxon>Mycena</taxon>
    </lineage>
</organism>
<protein>
    <submittedName>
        <fullName evidence="2">Uncharacterized protein</fullName>
    </submittedName>
</protein>
<comment type="caution">
    <text evidence="2">The sequence shown here is derived from an EMBL/GenBank/DDBJ whole genome shotgun (WGS) entry which is preliminary data.</text>
</comment>
<keyword evidence="1" id="KW-0732">Signal</keyword>
<sequence>MFSAPILLSTTLFSLASATAFAKTYCSPPEVFNVSFGNPDLSGQGPVQPAGAMELAVPGGQGPFLDVFWVTPAASAGPWNIVKNGSQYLIAHADFPGKFLTSVVAAATIELDDGPVGDAQKWNITCTTCPPFGLANNCTFANNPFPNTQFNTQNCILNDRLEELGNATVTGDCHGDVGTAFKINYHLL</sequence>
<name>A0A8H7CEH2_9AGAR</name>
<dbReference type="EMBL" id="JACAZI010000031">
    <property type="protein sequence ID" value="KAF7333027.1"/>
    <property type="molecule type" value="Genomic_DNA"/>
</dbReference>
<feature type="signal peptide" evidence="1">
    <location>
        <begin position="1"/>
        <end position="18"/>
    </location>
</feature>
<proteinExistence type="predicted"/>
<dbReference type="Proteomes" id="UP000620124">
    <property type="component" value="Unassembled WGS sequence"/>
</dbReference>
<feature type="chain" id="PRO_5034856734" evidence="1">
    <location>
        <begin position="19"/>
        <end position="188"/>
    </location>
</feature>
<reference evidence="2" key="1">
    <citation type="submission" date="2020-05" db="EMBL/GenBank/DDBJ databases">
        <title>Mycena genomes resolve the evolution of fungal bioluminescence.</title>
        <authorList>
            <person name="Tsai I.J."/>
        </authorList>
    </citation>
    <scope>NUCLEOTIDE SEQUENCE</scope>
    <source>
        <strain evidence="2">CCC161011</strain>
    </source>
</reference>
<dbReference type="OrthoDB" id="2961086at2759"/>